<proteinExistence type="predicted"/>
<dbReference type="InterPro" id="IPR001173">
    <property type="entry name" value="Glyco_trans_2-like"/>
</dbReference>
<dbReference type="PANTHER" id="PTHR22916:SF3">
    <property type="entry name" value="UDP-GLCNAC:BETAGAL BETA-1,3-N-ACETYLGLUCOSAMINYLTRANSFERASE-LIKE PROTEIN 1"/>
    <property type="match status" value="1"/>
</dbReference>
<evidence type="ECO:0000313" key="2">
    <source>
        <dbReference type="EMBL" id="MST58324.1"/>
    </source>
</evidence>
<dbReference type="Gene3D" id="3.90.550.10">
    <property type="entry name" value="Spore Coat Polysaccharide Biosynthesis Protein SpsA, Chain A"/>
    <property type="match status" value="1"/>
</dbReference>
<dbReference type="InterPro" id="IPR029044">
    <property type="entry name" value="Nucleotide-diphossugar_trans"/>
</dbReference>
<evidence type="ECO:0000259" key="1">
    <source>
        <dbReference type="Pfam" id="PF00535"/>
    </source>
</evidence>
<dbReference type="Pfam" id="PF00535">
    <property type="entry name" value="Glycos_transf_2"/>
    <property type="match status" value="1"/>
</dbReference>
<protein>
    <submittedName>
        <fullName evidence="2">Glycosyltransferase</fullName>
    </submittedName>
</protein>
<dbReference type="RefSeq" id="WP_154496503.1">
    <property type="nucleotide sequence ID" value="NZ_VUMU01000009.1"/>
</dbReference>
<feature type="domain" description="Glycosyltransferase 2-like" evidence="1">
    <location>
        <begin position="5"/>
        <end position="169"/>
    </location>
</feature>
<dbReference type="CDD" id="cd00761">
    <property type="entry name" value="Glyco_tranf_GTA_type"/>
    <property type="match status" value="1"/>
</dbReference>
<gene>
    <name evidence="2" type="ORF">FYJ59_08750</name>
</gene>
<organism evidence="2 3">
    <name type="scientific">Waltera intestinalis</name>
    <dbReference type="NCBI Taxonomy" id="2606635"/>
    <lineage>
        <taxon>Bacteria</taxon>
        <taxon>Bacillati</taxon>
        <taxon>Bacillota</taxon>
        <taxon>Clostridia</taxon>
        <taxon>Lachnospirales</taxon>
        <taxon>Lachnospiraceae</taxon>
        <taxon>Waltera</taxon>
    </lineage>
</organism>
<accession>A0A6L5YIT9</accession>
<dbReference type="GO" id="GO:0016758">
    <property type="term" value="F:hexosyltransferase activity"/>
    <property type="evidence" value="ECO:0007669"/>
    <property type="project" value="UniProtKB-ARBA"/>
</dbReference>
<dbReference type="EMBL" id="VUMU01000009">
    <property type="protein sequence ID" value="MST58324.1"/>
    <property type="molecule type" value="Genomic_DNA"/>
</dbReference>
<comment type="caution">
    <text evidence="2">The sequence shown here is derived from an EMBL/GenBank/DDBJ whole genome shotgun (WGS) entry which is preliminary data.</text>
</comment>
<dbReference type="AlphaFoldDB" id="A0A6L5YIT9"/>
<dbReference type="PANTHER" id="PTHR22916">
    <property type="entry name" value="GLYCOSYLTRANSFERASE"/>
    <property type="match status" value="1"/>
</dbReference>
<dbReference type="SUPFAM" id="SSF53448">
    <property type="entry name" value="Nucleotide-diphospho-sugar transferases"/>
    <property type="match status" value="1"/>
</dbReference>
<sequence length="327" mass="38350">MFKVSVIIPVYNTEEYLEACLESVINQSLKELEIVLIDDGSTDTSPKIIHDFKMKYPERIQVITKENGGQGAARNMAIPVCRGEYIGFVDSDDYIEPEMYEKMYCKAKETDADYVECDYKNVKINDKGEQQQIADYGSRVRAYTGKQDMFIDPMLAPWNKIYRAELLKKSGILFPEGVIYEDTAFCLKAISMIQRFAFVPEKYVMHFYRGGSTMNVNKARRVGDIFAVLQNVISFYREVGLYDTYREELEYCIVKILLCSSMLRIAEVSNRKMRKQFCNDTWNMIKEYFPEYKHNKYIKCTGVKNLYMRCMTGWNIFIFCQIFAYKR</sequence>
<name>A0A6L5YIT9_9FIRM</name>
<dbReference type="Proteomes" id="UP000476055">
    <property type="component" value="Unassembled WGS sequence"/>
</dbReference>
<keyword evidence="2" id="KW-0808">Transferase</keyword>
<evidence type="ECO:0000313" key="3">
    <source>
        <dbReference type="Proteomes" id="UP000476055"/>
    </source>
</evidence>
<reference evidence="2 3" key="1">
    <citation type="submission" date="2019-08" db="EMBL/GenBank/DDBJ databases">
        <title>In-depth cultivation of the pig gut microbiome towards novel bacterial diversity and tailored functional studies.</title>
        <authorList>
            <person name="Wylensek D."/>
            <person name="Hitch T.C.A."/>
            <person name="Clavel T."/>
        </authorList>
    </citation>
    <scope>NUCLEOTIDE SEQUENCE [LARGE SCALE GENOMIC DNA]</scope>
    <source>
        <strain evidence="2 3">WCA3-601-WT-6H</strain>
    </source>
</reference>
<keyword evidence="3" id="KW-1185">Reference proteome</keyword>